<dbReference type="InterPro" id="IPR013783">
    <property type="entry name" value="Ig-like_fold"/>
</dbReference>
<dbReference type="Gene3D" id="2.60.40.10">
    <property type="entry name" value="Immunoglobulins"/>
    <property type="match status" value="1"/>
</dbReference>
<keyword evidence="7" id="KW-1185">Reference proteome</keyword>
<evidence type="ECO:0000313" key="7">
    <source>
        <dbReference type="Proteomes" id="UP001487305"/>
    </source>
</evidence>
<dbReference type="Pfam" id="PF13620">
    <property type="entry name" value="CarboxypepD_reg"/>
    <property type="match status" value="1"/>
</dbReference>
<sequence length="268" mass="29644">MKTFVVDLAKCNGCYGCQIACKDETVENEWMPYSKPQPNTGHFWLKMTEKIHGQVPKVLAEYRPTLCRHCDDAPCMKAAPEAVYKREDGLVIIDPEKAQDKKELVDACPYGAIYWNEELSVPQKCTGCAHLVDEGKLPHCVDACATGALLFGEEEELADLIAQSTDQWDVEGTKPRVYYVNPFGLFVSGEVWDVQADLVIEGASVKLTDAQGGVRETATDGFGDFWFKHLTPGVYTLDIEAPGFAGVKGRTVELVESLNIGDFPLEKE</sequence>
<gene>
    <name evidence="6" type="ORF">AAA083_05355</name>
</gene>
<dbReference type="PROSITE" id="PS51379">
    <property type="entry name" value="4FE4S_FER_2"/>
    <property type="match status" value="1"/>
</dbReference>
<dbReference type="RefSeq" id="WP_349227241.1">
    <property type="nucleotide sequence ID" value="NZ_DBFADM010000042.1"/>
</dbReference>
<evidence type="ECO:0000256" key="3">
    <source>
        <dbReference type="ARBA" id="ARBA00023004"/>
    </source>
</evidence>
<dbReference type="InterPro" id="IPR050954">
    <property type="entry name" value="ET_IronSulfur_Cluster-Binding"/>
</dbReference>
<feature type="domain" description="4Fe-4S ferredoxin-type" evidence="5">
    <location>
        <begin position="2"/>
        <end position="31"/>
    </location>
</feature>
<name>A0ABV1JBC2_9ACTN</name>
<evidence type="ECO:0000256" key="1">
    <source>
        <dbReference type="ARBA" id="ARBA00022485"/>
    </source>
</evidence>
<evidence type="ECO:0000256" key="4">
    <source>
        <dbReference type="ARBA" id="ARBA00023014"/>
    </source>
</evidence>
<dbReference type="EMBL" id="JBBNOP010000003">
    <property type="protein sequence ID" value="MEQ3362400.1"/>
    <property type="molecule type" value="Genomic_DNA"/>
</dbReference>
<dbReference type="Proteomes" id="UP001487305">
    <property type="component" value="Unassembled WGS sequence"/>
</dbReference>
<evidence type="ECO:0000313" key="6">
    <source>
        <dbReference type="EMBL" id="MEQ3362400.1"/>
    </source>
</evidence>
<dbReference type="Gene3D" id="3.30.70.20">
    <property type="match status" value="2"/>
</dbReference>
<dbReference type="InterPro" id="IPR017896">
    <property type="entry name" value="4Fe4S_Fe-S-bd"/>
</dbReference>
<dbReference type="SUPFAM" id="SSF54862">
    <property type="entry name" value="4Fe-4S ferredoxins"/>
    <property type="match status" value="1"/>
</dbReference>
<dbReference type="Pfam" id="PF13247">
    <property type="entry name" value="Fer4_11"/>
    <property type="match status" value="1"/>
</dbReference>
<keyword evidence="4" id="KW-0411">Iron-sulfur</keyword>
<keyword evidence="2" id="KW-0479">Metal-binding</keyword>
<keyword evidence="3" id="KW-0408">Iron</keyword>
<keyword evidence="1" id="KW-0004">4Fe-4S</keyword>
<dbReference type="SUPFAM" id="SSF49478">
    <property type="entry name" value="Cna protein B-type domain"/>
    <property type="match status" value="1"/>
</dbReference>
<protein>
    <submittedName>
        <fullName evidence="6">4Fe-4S dicluster domain-containing protein</fullName>
    </submittedName>
</protein>
<proteinExistence type="predicted"/>
<accession>A0ABV1JBC2</accession>
<evidence type="ECO:0000259" key="5">
    <source>
        <dbReference type="PROSITE" id="PS51379"/>
    </source>
</evidence>
<comment type="caution">
    <text evidence="6">The sequence shown here is derived from an EMBL/GenBank/DDBJ whole genome shotgun (WGS) entry which is preliminary data.</text>
</comment>
<organism evidence="6 7">
    <name type="scientific">Raoultibacter massiliensis</name>
    <dbReference type="NCBI Taxonomy" id="1852371"/>
    <lineage>
        <taxon>Bacteria</taxon>
        <taxon>Bacillati</taxon>
        <taxon>Actinomycetota</taxon>
        <taxon>Coriobacteriia</taxon>
        <taxon>Eggerthellales</taxon>
        <taxon>Eggerthellaceae</taxon>
        <taxon>Raoultibacter</taxon>
    </lineage>
</organism>
<evidence type="ECO:0000256" key="2">
    <source>
        <dbReference type="ARBA" id="ARBA00022723"/>
    </source>
</evidence>
<reference evidence="6 7" key="1">
    <citation type="submission" date="2024-04" db="EMBL/GenBank/DDBJ databases">
        <title>Human intestinal bacterial collection.</title>
        <authorList>
            <person name="Pauvert C."/>
            <person name="Hitch T.C.A."/>
            <person name="Clavel T."/>
        </authorList>
    </citation>
    <scope>NUCLEOTIDE SEQUENCE [LARGE SCALE GENOMIC DNA]</scope>
    <source>
        <strain evidence="6 7">CLA-KB-H42</strain>
    </source>
</reference>
<dbReference type="PANTHER" id="PTHR43177:SF3">
    <property type="entry name" value="PROTEIN NRFC HOMOLOG"/>
    <property type="match status" value="1"/>
</dbReference>
<dbReference type="PANTHER" id="PTHR43177">
    <property type="entry name" value="PROTEIN NRFC"/>
    <property type="match status" value="1"/>
</dbReference>